<dbReference type="Gene3D" id="2.30.40.10">
    <property type="entry name" value="Urease, subunit C, domain 1"/>
    <property type="match status" value="1"/>
</dbReference>
<keyword evidence="4" id="KW-1185">Reference proteome</keyword>
<gene>
    <name evidence="3" type="primary">amdhd1_1</name>
    <name evidence="3" type="ORF">TNCT_185301</name>
</gene>
<sequence length="95" mass="10292">MSLEGSYKLLIHSAKQIVQVVKNGERVVVGKALNNVAVLEKEENSSGLSIVVSSDGLINDIGTDEEIHEKYKAAQFENKINATGKCILPGMDFCN</sequence>
<dbReference type="GO" id="GO:0019556">
    <property type="term" value="P:L-histidine catabolic process to glutamate and formamide"/>
    <property type="evidence" value="ECO:0007669"/>
    <property type="project" value="InterPro"/>
</dbReference>
<evidence type="ECO:0000313" key="4">
    <source>
        <dbReference type="Proteomes" id="UP000887116"/>
    </source>
</evidence>
<evidence type="ECO:0000256" key="2">
    <source>
        <dbReference type="ARBA" id="ARBA00022801"/>
    </source>
</evidence>
<dbReference type="InterPro" id="IPR005920">
    <property type="entry name" value="HutI"/>
</dbReference>
<dbReference type="GO" id="GO:0046872">
    <property type="term" value="F:metal ion binding"/>
    <property type="evidence" value="ECO:0007669"/>
    <property type="project" value="UniProtKB-KW"/>
</dbReference>
<keyword evidence="1" id="KW-0479">Metal-binding</keyword>
<keyword evidence="2" id="KW-0378">Hydrolase</keyword>
<evidence type="ECO:0000313" key="3">
    <source>
        <dbReference type="EMBL" id="GFQ82279.1"/>
    </source>
</evidence>
<dbReference type="AlphaFoldDB" id="A0A8X6KRE6"/>
<dbReference type="PANTHER" id="PTHR42752">
    <property type="entry name" value="IMIDAZOLONEPROPIONASE"/>
    <property type="match status" value="1"/>
</dbReference>
<dbReference type="GO" id="GO:0050480">
    <property type="term" value="F:imidazolonepropionase activity"/>
    <property type="evidence" value="ECO:0007669"/>
    <property type="project" value="TreeGrafter"/>
</dbReference>
<comment type="caution">
    <text evidence="3">The sequence shown here is derived from an EMBL/GenBank/DDBJ whole genome shotgun (WGS) entry which is preliminary data.</text>
</comment>
<reference evidence="3" key="1">
    <citation type="submission" date="2020-07" db="EMBL/GenBank/DDBJ databases">
        <title>Multicomponent nature underlies the extraordinary mechanical properties of spider dragline silk.</title>
        <authorList>
            <person name="Kono N."/>
            <person name="Nakamura H."/>
            <person name="Mori M."/>
            <person name="Yoshida Y."/>
            <person name="Ohtoshi R."/>
            <person name="Malay A.D."/>
            <person name="Moran D.A.P."/>
            <person name="Tomita M."/>
            <person name="Numata K."/>
            <person name="Arakawa K."/>
        </authorList>
    </citation>
    <scope>NUCLEOTIDE SEQUENCE</scope>
</reference>
<dbReference type="OrthoDB" id="194468at2759"/>
<accession>A0A8X6KRE6</accession>
<dbReference type="InterPro" id="IPR011059">
    <property type="entry name" value="Metal-dep_hydrolase_composite"/>
</dbReference>
<dbReference type="EMBL" id="BMAO01032453">
    <property type="protein sequence ID" value="GFQ82279.1"/>
    <property type="molecule type" value="Genomic_DNA"/>
</dbReference>
<dbReference type="GO" id="GO:0005737">
    <property type="term" value="C:cytoplasm"/>
    <property type="evidence" value="ECO:0007669"/>
    <property type="project" value="InterPro"/>
</dbReference>
<name>A0A8X6KRE6_TRICU</name>
<protein>
    <submittedName>
        <fullName evidence="3">Putative imidazolonepropionase</fullName>
    </submittedName>
</protein>
<evidence type="ECO:0000256" key="1">
    <source>
        <dbReference type="ARBA" id="ARBA00022723"/>
    </source>
</evidence>
<organism evidence="3 4">
    <name type="scientific">Trichonephila clavata</name>
    <name type="common">Joro spider</name>
    <name type="synonym">Nephila clavata</name>
    <dbReference type="NCBI Taxonomy" id="2740835"/>
    <lineage>
        <taxon>Eukaryota</taxon>
        <taxon>Metazoa</taxon>
        <taxon>Ecdysozoa</taxon>
        <taxon>Arthropoda</taxon>
        <taxon>Chelicerata</taxon>
        <taxon>Arachnida</taxon>
        <taxon>Araneae</taxon>
        <taxon>Araneomorphae</taxon>
        <taxon>Entelegynae</taxon>
        <taxon>Araneoidea</taxon>
        <taxon>Nephilidae</taxon>
        <taxon>Trichonephila</taxon>
    </lineage>
</organism>
<dbReference type="Proteomes" id="UP000887116">
    <property type="component" value="Unassembled WGS sequence"/>
</dbReference>
<proteinExistence type="predicted"/>
<dbReference type="PANTHER" id="PTHR42752:SF1">
    <property type="entry name" value="IMIDAZOLONEPROPIONASE-RELATED"/>
    <property type="match status" value="1"/>
</dbReference>